<gene>
    <name evidence="1" type="ORF">ABUH87_12175</name>
</gene>
<dbReference type="RefSeq" id="WP_367774034.1">
    <property type="nucleotide sequence ID" value="NZ_JBFNXR010000048.1"/>
</dbReference>
<sequence length="109" mass="12528">MLSTSQRRDWSEKTPPFALMHADHLRLAEVEAMCRIFRKDPKASIDLELEHMHRAHCYRHRPILGLANSLTSAGELAFAADWEANREQHMAEAHAEWSRLNAGDLRRAA</sequence>
<evidence type="ECO:0000313" key="1">
    <source>
        <dbReference type="EMBL" id="MEW9855896.1"/>
    </source>
</evidence>
<evidence type="ECO:0000313" key="2">
    <source>
        <dbReference type="Proteomes" id="UP001556118"/>
    </source>
</evidence>
<dbReference type="Proteomes" id="UP001556118">
    <property type="component" value="Unassembled WGS sequence"/>
</dbReference>
<protein>
    <submittedName>
        <fullName evidence="1">Uncharacterized protein</fullName>
    </submittedName>
</protein>
<comment type="caution">
    <text evidence="1">The sequence shown here is derived from an EMBL/GenBank/DDBJ whole genome shotgun (WGS) entry which is preliminary data.</text>
</comment>
<keyword evidence="2" id="KW-1185">Reference proteome</keyword>
<name>A0ABV3RCS5_9SPHN</name>
<organism evidence="1 2">
    <name type="scientific">Novosphingobium rhizovicinum</name>
    <dbReference type="NCBI Taxonomy" id="3228928"/>
    <lineage>
        <taxon>Bacteria</taxon>
        <taxon>Pseudomonadati</taxon>
        <taxon>Pseudomonadota</taxon>
        <taxon>Alphaproteobacteria</taxon>
        <taxon>Sphingomonadales</taxon>
        <taxon>Sphingomonadaceae</taxon>
        <taxon>Novosphingobium</taxon>
    </lineage>
</organism>
<accession>A0ABV3RCS5</accession>
<reference evidence="1 2" key="1">
    <citation type="submission" date="2024-06" db="EMBL/GenBank/DDBJ databases">
        <title>Novosphingobium rhizovicinus M1R2S20.</title>
        <authorList>
            <person name="Sun J.-Q."/>
        </authorList>
    </citation>
    <scope>NUCLEOTIDE SEQUENCE [LARGE SCALE GENOMIC DNA]</scope>
    <source>
        <strain evidence="1 2">M1R2S20</strain>
    </source>
</reference>
<dbReference type="EMBL" id="JBFNXR010000048">
    <property type="protein sequence ID" value="MEW9855896.1"/>
    <property type="molecule type" value="Genomic_DNA"/>
</dbReference>
<proteinExistence type="predicted"/>